<accession>A0A1C3NZU4</accession>
<keyword evidence="5 9" id="KW-0378">Hydrolase</keyword>
<comment type="subcellular location">
    <subcellularLocation>
        <location evidence="9">Cytoplasm</location>
    </subcellularLocation>
</comment>
<dbReference type="UniPathway" id="UPA00997"/>
<keyword evidence="6 9" id="KW-0068">Autocatalytic cleavage</keyword>
<organism evidence="11 12">
    <name type="scientific">Candidatus Protofrankia californiensis</name>
    <dbReference type="NCBI Taxonomy" id="1839754"/>
    <lineage>
        <taxon>Bacteria</taxon>
        <taxon>Bacillati</taxon>
        <taxon>Actinomycetota</taxon>
        <taxon>Actinomycetes</taxon>
        <taxon>Frankiales</taxon>
        <taxon>Frankiaceae</taxon>
        <taxon>Protofrankia</taxon>
    </lineage>
</organism>
<sequence length="274" mass="28856">MADPAGVAGRLPSVFMTPGTSSFTEFLAMAAPELLPGARGSLPVAVTEVAHGTTIVAVTYPGGVIMAGDRRATMGNVIAQRDVEKVFHADEYSCVGYAGTAGIGADLVRLFQVELEHYEKIEGSTLSLHAKANRLSFMIKNNLGMALQGLAVVPLYAGYDLDAGRGRIFSYDITGSRAEESGFQAIGSGSVFARGALKKKVRPDLTRDGAVRVCVDALYDAADDDSATGGPDLTRRIYPVVASVTEDGFRRFADDEVGTIVEAVVTDRMTNPGG</sequence>
<evidence type="ECO:0000256" key="10">
    <source>
        <dbReference type="NCBIfam" id="TIGR03690"/>
    </source>
</evidence>
<dbReference type="GO" id="GO:0004298">
    <property type="term" value="F:threonine-type endopeptidase activity"/>
    <property type="evidence" value="ECO:0007669"/>
    <property type="project" value="UniProtKB-UniRule"/>
</dbReference>
<dbReference type="GO" id="GO:0005737">
    <property type="term" value="C:cytoplasm"/>
    <property type="evidence" value="ECO:0007669"/>
    <property type="project" value="UniProtKB-SubCell"/>
</dbReference>
<evidence type="ECO:0000256" key="1">
    <source>
        <dbReference type="ARBA" id="ARBA00001198"/>
    </source>
</evidence>
<feature type="propeptide" id="PRO_5008803708" description="Removed in mature form; by autocatalysis" evidence="9">
    <location>
        <begin position="1"/>
        <end position="52"/>
    </location>
</feature>
<feature type="active site" description="Nucleophile" evidence="9">
    <location>
        <position position="53"/>
    </location>
</feature>
<dbReference type="EC" id="3.4.25.1" evidence="9 10"/>
<protein>
    <recommendedName>
        <fullName evidence="9 10">Proteasome subunit beta</fullName>
        <ecNumber evidence="9 10">3.4.25.1</ecNumber>
    </recommendedName>
    <alternativeName>
        <fullName evidence="9">20S proteasome beta subunit</fullName>
    </alternativeName>
    <alternativeName>
        <fullName evidence="9">Proteasome core protein PrcB</fullName>
    </alternativeName>
</protein>
<keyword evidence="3 9" id="KW-0645">Protease</keyword>
<dbReference type="PANTHER" id="PTHR32194:SF0">
    <property type="entry name" value="ATP-DEPENDENT PROTEASE SUBUNIT HSLV"/>
    <property type="match status" value="1"/>
</dbReference>
<keyword evidence="2 9" id="KW-0963">Cytoplasm</keyword>
<dbReference type="GO" id="GO:0019774">
    <property type="term" value="C:proteasome core complex, beta-subunit complex"/>
    <property type="evidence" value="ECO:0007669"/>
    <property type="project" value="UniProtKB-UniRule"/>
</dbReference>
<dbReference type="GO" id="GO:0010498">
    <property type="term" value="P:proteasomal protein catabolic process"/>
    <property type="evidence" value="ECO:0007669"/>
    <property type="project" value="UniProtKB-UniRule"/>
</dbReference>
<evidence type="ECO:0000256" key="9">
    <source>
        <dbReference type="HAMAP-Rule" id="MF_02113"/>
    </source>
</evidence>
<comment type="function">
    <text evidence="9">Component of the proteasome core, a large protease complex with broad specificity involved in protein degradation.</text>
</comment>
<feature type="chain" id="PRO_5023406110" description="Proteasome subunit beta" evidence="9">
    <location>
        <begin position="53"/>
        <end position="274"/>
    </location>
</feature>
<comment type="subunit">
    <text evidence="9">The 20S proteasome core is composed of 14 alpha and 14 beta subunits that assemble into four stacked heptameric rings, resulting in a barrel-shaped structure. The two inner rings, each composed of seven catalytic beta subunits, are sandwiched by two outer rings, each composed of seven alpha subunits. The catalytic chamber with the active sites is on the inside of the barrel. Has a gated structure, the ends of the cylinder being occluded by the N-termini of the alpha-subunits. Is capped by the proteasome-associated ATPase, ARC.</text>
</comment>
<dbReference type="Proteomes" id="UP000199013">
    <property type="component" value="Unassembled WGS sequence"/>
</dbReference>
<evidence type="ECO:0000256" key="6">
    <source>
        <dbReference type="ARBA" id="ARBA00022813"/>
    </source>
</evidence>
<comment type="similarity">
    <text evidence="9">Belongs to the peptidase T1B family.</text>
</comment>
<dbReference type="Pfam" id="PF00227">
    <property type="entry name" value="Proteasome"/>
    <property type="match status" value="1"/>
</dbReference>
<evidence type="ECO:0000313" key="12">
    <source>
        <dbReference type="Proteomes" id="UP000199013"/>
    </source>
</evidence>
<evidence type="ECO:0000256" key="2">
    <source>
        <dbReference type="ARBA" id="ARBA00022490"/>
    </source>
</evidence>
<proteinExistence type="inferred from homology"/>
<reference evidence="12" key="1">
    <citation type="submission" date="2016-02" db="EMBL/GenBank/DDBJ databases">
        <authorList>
            <person name="Wibberg D."/>
        </authorList>
    </citation>
    <scope>NUCLEOTIDE SEQUENCE [LARGE SCALE GENOMIC DNA]</scope>
</reference>
<comment type="pathway">
    <text evidence="9">Protein degradation; proteasomal Pup-dependent pathway.</text>
</comment>
<evidence type="ECO:0000313" key="11">
    <source>
        <dbReference type="EMBL" id="SBW23083.1"/>
    </source>
</evidence>
<evidence type="ECO:0000256" key="3">
    <source>
        <dbReference type="ARBA" id="ARBA00022670"/>
    </source>
</evidence>
<dbReference type="AlphaFoldDB" id="A0A1C3NZU4"/>
<dbReference type="Gene3D" id="3.60.20.10">
    <property type="entry name" value="Glutamine Phosphoribosylpyrophosphate, subunit 1, domain 1"/>
    <property type="match status" value="1"/>
</dbReference>
<dbReference type="NCBIfam" id="TIGR03690">
    <property type="entry name" value="20S_bact_beta"/>
    <property type="match status" value="1"/>
</dbReference>
<dbReference type="PANTHER" id="PTHR32194">
    <property type="entry name" value="METALLOPROTEASE TLDD"/>
    <property type="match status" value="1"/>
</dbReference>
<dbReference type="InterPro" id="IPR029055">
    <property type="entry name" value="Ntn_hydrolases_N"/>
</dbReference>
<comment type="activity regulation">
    <text evidence="9">The formation of the proteasomal ATPase ARC-20S proteasome complex, likely via the docking of the C-termini of ARC into the intersubunit pockets in the alpha-rings, may trigger opening of the gate for substrate entry. Interconversion between the open-gate and close-gate conformations leads to a dynamic regulation of the 20S proteasome proteolysis activity.</text>
</comment>
<dbReference type="InterPro" id="IPR001353">
    <property type="entry name" value="Proteasome_sua/b"/>
</dbReference>
<evidence type="ECO:0000256" key="8">
    <source>
        <dbReference type="ARBA" id="ARBA00023145"/>
    </source>
</evidence>
<evidence type="ECO:0000256" key="7">
    <source>
        <dbReference type="ARBA" id="ARBA00022942"/>
    </source>
</evidence>
<dbReference type="HAMAP" id="MF_02113_B">
    <property type="entry name" value="Proteasome_B_B"/>
    <property type="match status" value="1"/>
</dbReference>
<dbReference type="PROSITE" id="PS51476">
    <property type="entry name" value="PROTEASOME_BETA_2"/>
    <property type="match status" value="1"/>
</dbReference>
<dbReference type="InterPro" id="IPR023333">
    <property type="entry name" value="Proteasome_suB-type"/>
</dbReference>
<name>A0A1C3NZU4_9ACTN</name>
<gene>
    <name evidence="9 11" type="primary">prcB</name>
    <name evidence="11" type="ORF">FDG2_3551</name>
</gene>
<keyword evidence="7 9" id="KW-0647">Proteasome</keyword>
<keyword evidence="8 9" id="KW-0865">Zymogen</keyword>
<evidence type="ECO:0000256" key="4">
    <source>
        <dbReference type="ARBA" id="ARBA00022698"/>
    </source>
</evidence>
<evidence type="ECO:0000256" key="5">
    <source>
        <dbReference type="ARBA" id="ARBA00022801"/>
    </source>
</evidence>
<keyword evidence="12" id="KW-1185">Reference proteome</keyword>
<dbReference type="EMBL" id="FLUV01001495">
    <property type="protein sequence ID" value="SBW23083.1"/>
    <property type="molecule type" value="Genomic_DNA"/>
</dbReference>
<dbReference type="CDD" id="cd01906">
    <property type="entry name" value="proteasome_protease_HslV"/>
    <property type="match status" value="1"/>
</dbReference>
<dbReference type="SUPFAM" id="SSF56235">
    <property type="entry name" value="N-terminal nucleophile aminohydrolases (Ntn hydrolases)"/>
    <property type="match status" value="1"/>
</dbReference>
<dbReference type="InterPro" id="IPR022483">
    <property type="entry name" value="PSB_actinobac"/>
</dbReference>
<comment type="catalytic activity">
    <reaction evidence="1 9">
        <text>Cleavage of peptide bonds with very broad specificity.</text>
        <dbReference type="EC" id="3.4.25.1"/>
    </reaction>
</comment>
<dbReference type="GO" id="GO:0019941">
    <property type="term" value="P:modification-dependent protein catabolic process"/>
    <property type="evidence" value="ECO:0007669"/>
    <property type="project" value="UniProtKB-UniRule"/>
</dbReference>
<keyword evidence="4 9" id="KW-0888">Threonine protease</keyword>